<dbReference type="AlphaFoldDB" id="A0A2M6R9I9"/>
<keyword evidence="1" id="KW-0175">Coiled coil</keyword>
<comment type="caution">
    <text evidence="3">The sequence shown here is derived from an EMBL/GenBank/DDBJ whole genome shotgun (WGS) entry which is preliminary data.</text>
</comment>
<feature type="transmembrane region" description="Helical" evidence="2">
    <location>
        <begin position="21"/>
        <end position="46"/>
    </location>
</feature>
<evidence type="ECO:0000313" key="3">
    <source>
        <dbReference type="EMBL" id="PIS07215.1"/>
    </source>
</evidence>
<name>A0A2M6R9I9_9BACT</name>
<evidence type="ECO:0000313" key="4">
    <source>
        <dbReference type="Proteomes" id="UP000231162"/>
    </source>
</evidence>
<keyword evidence="2" id="KW-1133">Transmembrane helix</keyword>
<keyword evidence="2" id="KW-0472">Membrane</keyword>
<dbReference type="Proteomes" id="UP000231162">
    <property type="component" value="Unassembled WGS sequence"/>
</dbReference>
<accession>A0A2M6R9I9</accession>
<organism evidence="3 4">
    <name type="scientific">Candidatus Berkelbacteria bacterium CG10_big_fil_rev_8_21_14_0_10_43_14</name>
    <dbReference type="NCBI Taxonomy" id="1974515"/>
    <lineage>
        <taxon>Bacteria</taxon>
        <taxon>Candidatus Berkelbacteria</taxon>
    </lineage>
</organism>
<evidence type="ECO:0008006" key="5">
    <source>
        <dbReference type="Google" id="ProtNLM"/>
    </source>
</evidence>
<dbReference type="EMBL" id="PEZX01000010">
    <property type="protein sequence ID" value="PIS07215.1"/>
    <property type="molecule type" value="Genomic_DNA"/>
</dbReference>
<protein>
    <recommendedName>
        <fullName evidence="5">Cell division protein FtsL</fullName>
    </recommendedName>
</protein>
<feature type="coiled-coil region" evidence="1">
    <location>
        <begin position="58"/>
        <end position="85"/>
    </location>
</feature>
<reference evidence="4" key="1">
    <citation type="submission" date="2017-09" db="EMBL/GenBank/DDBJ databases">
        <title>Depth-based differentiation of microbial function through sediment-hosted aquifers and enrichment of novel symbionts in the deep terrestrial subsurface.</title>
        <authorList>
            <person name="Probst A.J."/>
            <person name="Ladd B."/>
            <person name="Jarett J.K."/>
            <person name="Geller-Mcgrath D.E."/>
            <person name="Sieber C.M.K."/>
            <person name="Emerson J.B."/>
            <person name="Anantharaman K."/>
            <person name="Thomas B.C."/>
            <person name="Malmstrom R."/>
            <person name="Stieglmeier M."/>
            <person name="Klingl A."/>
            <person name="Woyke T."/>
            <person name="Ryan C.M."/>
            <person name="Banfield J.F."/>
        </authorList>
    </citation>
    <scope>NUCLEOTIDE SEQUENCE [LARGE SCALE GENOMIC DNA]</scope>
</reference>
<gene>
    <name evidence="3" type="ORF">COT79_00520</name>
</gene>
<evidence type="ECO:0000256" key="1">
    <source>
        <dbReference type="SAM" id="Coils"/>
    </source>
</evidence>
<keyword evidence="2" id="KW-0812">Transmembrane</keyword>
<sequence length="102" mass="11642">MLMTHAKTSQHGVRKRTVQRVVHVGPLSLRFITIIMFTAVALFYLAQSTQSATKRYTVRELELKKEDMQKDKERLSIEATRLQSLQEIQGSVEKLGLQPSGQ</sequence>
<proteinExistence type="predicted"/>
<evidence type="ECO:0000256" key="2">
    <source>
        <dbReference type="SAM" id="Phobius"/>
    </source>
</evidence>